<comment type="similarity">
    <text evidence="7">Belongs to the TDD superfamily. TSR3 family.</text>
</comment>
<feature type="domain" description="16S/18S rRNA aminocarboxypropyltransferase Tsr3 C-terminal" evidence="8">
    <location>
        <begin position="42"/>
        <end position="166"/>
    </location>
</feature>
<keyword evidence="5 7" id="KW-0808">Transferase</keyword>
<dbReference type="GO" id="GO:0106388">
    <property type="term" value="F:rRNA small subunit aminocarboxypropyltransferase activity"/>
    <property type="evidence" value="ECO:0007669"/>
    <property type="project" value="UniProtKB-EC"/>
</dbReference>
<dbReference type="GO" id="GO:0000455">
    <property type="term" value="P:enzyme-directed rRNA pseudouridine synthesis"/>
    <property type="evidence" value="ECO:0007669"/>
    <property type="project" value="UniProtKB-UniRule"/>
</dbReference>
<keyword evidence="6 7" id="KW-0949">S-adenosyl-L-methionine</keyword>
<proteinExistence type="inferred from homology"/>
<evidence type="ECO:0000256" key="6">
    <source>
        <dbReference type="ARBA" id="ARBA00022691"/>
    </source>
</evidence>
<dbReference type="InterPro" id="IPR007177">
    <property type="entry name" value="Tsr3_C"/>
</dbReference>
<comment type="subcellular location">
    <subcellularLocation>
        <location evidence="7">Cytoplasm</location>
    </subcellularLocation>
</comment>
<evidence type="ECO:0000313" key="12">
    <source>
        <dbReference type="Proteomes" id="UP000716004"/>
    </source>
</evidence>
<evidence type="ECO:0000256" key="1">
    <source>
        <dbReference type="ARBA" id="ARBA00014114"/>
    </source>
</evidence>
<dbReference type="Pfam" id="PF04034">
    <property type="entry name" value="Ribo_biogen_C"/>
    <property type="match status" value="1"/>
</dbReference>
<dbReference type="Proteomes" id="UP000750197">
    <property type="component" value="Unassembled WGS sequence"/>
</dbReference>
<accession>A0A8J7YNN6</accession>
<dbReference type="EC" id="2.5.1.157" evidence="7"/>
<dbReference type="PANTHER" id="PTHR20426">
    <property type="entry name" value="RIBOSOME BIOGENESIS PROTEIN TSR3 HOMOLOG"/>
    <property type="match status" value="1"/>
</dbReference>
<feature type="binding site" evidence="7">
    <location>
        <position position="109"/>
    </location>
    <ligand>
        <name>S-adenosyl-L-methionine</name>
        <dbReference type="ChEBI" id="CHEBI:59789"/>
    </ligand>
</feature>
<gene>
    <name evidence="10" type="ORF">J9259_03110</name>
    <name evidence="11" type="ORF">KIY12_07635</name>
</gene>
<sequence length="174" mass="19591">MAEVYAYIAGEDDPKKCTARKMVRFSLAHPVMKLAHIPQNAVVLDPTAAKALSAEDRRRIETSGVAVLDFSWRNIESNPPLLRFQHRRALPYLLAANPVMWGRPLQLSSVEAVAAALYIAGLREQALNTLSKFSWGLNFITLNREPLERYAAARTSREVVEIQWEYVCRPEGAL</sequence>
<keyword evidence="4 7" id="KW-0698">rRNA processing</keyword>
<keyword evidence="2 7" id="KW-0963">Cytoplasm</keyword>
<organism evidence="10 12">
    <name type="scientific">Candidatus Sysuiplasma superficiale</name>
    <dbReference type="NCBI Taxonomy" id="2823368"/>
    <lineage>
        <taxon>Archaea</taxon>
        <taxon>Methanobacteriati</taxon>
        <taxon>Thermoplasmatota</taxon>
        <taxon>Thermoplasmata</taxon>
        <taxon>Candidatus Sysuiplasmatales</taxon>
        <taxon>Candidatus Sysuiplasmataceae</taxon>
        <taxon>Candidatus Sysuiplasma</taxon>
    </lineage>
</organism>
<dbReference type="EMBL" id="JAGVSJ010000005">
    <property type="protein sequence ID" value="MBX8631496.1"/>
    <property type="molecule type" value="Genomic_DNA"/>
</dbReference>
<evidence type="ECO:0000256" key="3">
    <source>
        <dbReference type="ARBA" id="ARBA00022517"/>
    </source>
</evidence>
<comment type="caution">
    <text evidence="10">The sequence shown here is derived from an EMBL/GenBank/DDBJ whole genome shotgun (WGS) entry which is preliminary data.</text>
</comment>
<comment type="catalytic activity">
    <reaction evidence="7">
        <text>an N(1)-methylpseudouridine in rRNA + S-adenosyl-L-methionine = N(1)-methyl-N(3)-[(3S)-3-amino-3-carboxypropyl]pseudouridine in rRNA + S-methyl-5'-thioadenosine + H(+)</text>
        <dbReference type="Rhea" id="RHEA:63296"/>
        <dbReference type="Rhea" id="RHEA-COMP:11634"/>
        <dbReference type="Rhea" id="RHEA-COMP:16310"/>
        <dbReference type="ChEBI" id="CHEBI:15378"/>
        <dbReference type="ChEBI" id="CHEBI:17509"/>
        <dbReference type="ChEBI" id="CHEBI:59789"/>
        <dbReference type="ChEBI" id="CHEBI:74890"/>
        <dbReference type="ChEBI" id="CHEBI:146234"/>
        <dbReference type="EC" id="2.5.1.157"/>
    </reaction>
</comment>
<feature type="binding site" evidence="7">
    <location>
        <position position="18"/>
    </location>
    <ligand>
        <name>S-adenosyl-L-methionine</name>
        <dbReference type="ChEBI" id="CHEBI:59789"/>
    </ligand>
</feature>
<dbReference type="HAMAP" id="MF_01116">
    <property type="entry name" value="TSR3"/>
    <property type="match status" value="1"/>
</dbReference>
<feature type="binding site" evidence="7">
    <location>
        <position position="90"/>
    </location>
    <ligand>
        <name>S-adenosyl-L-methionine</name>
        <dbReference type="ChEBI" id="CHEBI:59789"/>
    </ligand>
</feature>
<dbReference type="InterPro" id="IPR007209">
    <property type="entry name" value="RNaseL-inhib-like_metal-bd_dom"/>
</dbReference>
<keyword evidence="3 7" id="KW-0690">Ribosome biogenesis</keyword>
<evidence type="ECO:0000256" key="4">
    <source>
        <dbReference type="ARBA" id="ARBA00022552"/>
    </source>
</evidence>
<dbReference type="PANTHER" id="PTHR20426:SF0">
    <property type="entry name" value="18S RRNA AMINOCARBOXYPROPYLTRANSFERASE"/>
    <property type="match status" value="1"/>
</dbReference>
<evidence type="ECO:0000256" key="7">
    <source>
        <dbReference type="HAMAP-Rule" id="MF_01116"/>
    </source>
</evidence>
<dbReference type="GO" id="GO:0005737">
    <property type="term" value="C:cytoplasm"/>
    <property type="evidence" value="ECO:0007669"/>
    <property type="project" value="UniProtKB-SubCell"/>
</dbReference>
<protein>
    <recommendedName>
        <fullName evidence="1 7">16S rRNA aminocarboxypropyltransferase</fullName>
        <ecNumber evidence="7">2.5.1.157</ecNumber>
    </recommendedName>
</protein>
<evidence type="ECO:0000313" key="11">
    <source>
        <dbReference type="EMBL" id="MBX8644574.1"/>
    </source>
</evidence>
<dbReference type="NCBIfam" id="NF002621">
    <property type="entry name" value="PRK02287.1"/>
    <property type="match status" value="1"/>
</dbReference>
<comment type="caution">
    <text evidence="7">Lacks conserved residue(s) required for the propagation of feature annotation.</text>
</comment>
<comment type="function">
    <text evidence="7">Aminocarboxypropyltransferase that catalyzes the aminocarboxypropyl transfer on pseudouridine corresponding to position 914 in M.jannaschii 16S rRNA. It constitutes the last step in biosynthesis of the hypermodified N1-methyl-N3-(3-amino-3-carboxypropyl) pseudouridine (m1acp3-Psi).</text>
</comment>
<evidence type="ECO:0000259" key="9">
    <source>
        <dbReference type="Pfam" id="PF04068"/>
    </source>
</evidence>
<dbReference type="Proteomes" id="UP000716004">
    <property type="component" value="Unassembled WGS sequence"/>
</dbReference>
<evidence type="ECO:0000256" key="5">
    <source>
        <dbReference type="ARBA" id="ARBA00022679"/>
    </source>
</evidence>
<evidence type="ECO:0000256" key="2">
    <source>
        <dbReference type="ARBA" id="ARBA00022490"/>
    </source>
</evidence>
<evidence type="ECO:0000259" key="8">
    <source>
        <dbReference type="Pfam" id="PF04034"/>
    </source>
</evidence>
<dbReference type="Pfam" id="PF04068">
    <property type="entry name" value="Fer4_RLI"/>
    <property type="match status" value="1"/>
</dbReference>
<reference evidence="10" key="1">
    <citation type="submission" date="2021-04" db="EMBL/GenBank/DDBJ databases">
        <title>Genomic insights into ecological role and evolution of a novel Thermoplasmata order Candidatus Sysuiplasmatales.</title>
        <authorList>
            <person name="Yuan Y."/>
        </authorList>
    </citation>
    <scope>NUCLEOTIDE SEQUENCE</scope>
    <source>
        <strain evidence="11">TUT19-bin139</strain>
        <strain evidence="10">YP2-bin.285</strain>
    </source>
</reference>
<feature type="domain" description="RNase L inhibitor RLI-like possible metal-binding" evidence="9">
    <location>
        <begin position="9"/>
        <end position="28"/>
    </location>
</feature>
<name>A0A8J7YNN6_9ARCH</name>
<dbReference type="GO" id="GO:1904047">
    <property type="term" value="F:S-adenosyl-L-methionine binding"/>
    <property type="evidence" value="ECO:0007669"/>
    <property type="project" value="UniProtKB-UniRule"/>
</dbReference>
<feature type="binding site" evidence="7">
    <location>
        <position position="68"/>
    </location>
    <ligand>
        <name>S-adenosyl-L-methionine</name>
        <dbReference type="ChEBI" id="CHEBI:59789"/>
    </ligand>
</feature>
<evidence type="ECO:0000313" key="10">
    <source>
        <dbReference type="EMBL" id="MBX8631496.1"/>
    </source>
</evidence>
<dbReference type="InterPro" id="IPR022968">
    <property type="entry name" value="Tsr3-like"/>
</dbReference>
<dbReference type="AlphaFoldDB" id="A0A8J7YNN6"/>
<dbReference type="EMBL" id="JAHEAC010000075">
    <property type="protein sequence ID" value="MBX8644574.1"/>
    <property type="molecule type" value="Genomic_DNA"/>
</dbReference>